<name>A0A816IX61_BRANA</name>
<dbReference type="AlphaFoldDB" id="A0A816IX61"/>
<accession>A0A816IX61</accession>
<sequence length="43" mass="5049">MMKLDIHYLVKFVICISPSDSSKDQRLQFFFSPILFASKENHS</sequence>
<evidence type="ECO:0000313" key="1">
    <source>
        <dbReference type="EMBL" id="CAF1715021.1"/>
    </source>
</evidence>
<reference evidence="1" key="1">
    <citation type="submission" date="2021-01" db="EMBL/GenBank/DDBJ databases">
        <authorList>
            <consortium name="Genoscope - CEA"/>
            <person name="William W."/>
        </authorList>
    </citation>
    <scope>NUCLEOTIDE SEQUENCE</scope>
</reference>
<organism evidence="1">
    <name type="scientific">Brassica napus</name>
    <name type="common">Rape</name>
    <dbReference type="NCBI Taxonomy" id="3708"/>
    <lineage>
        <taxon>Eukaryota</taxon>
        <taxon>Viridiplantae</taxon>
        <taxon>Streptophyta</taxon>
        <taxon>Embryophyta</taxon>
        <taxon>Tracheophyta</taxon>
        <taxon>Spermatophyta</taxon>
        <taxon>Magnoliopsida</taxon>
        <taxon>eudicotyledons</taxon>
        <taxon>Gunneridae</taxon>
        <taxon>Pentapetalae</taxon>
        <taxon>rosids</taxon>
        <taxon>malvids</taxon>
        <taxon>Brassicales</taxon>
        <taxon>Brassicaceae</taxon>
        <taxon>Brassiceae</taxon>
        <taxon>Brassica</taxon>
    </lineage>
</organism>
<dbReference type="Proteomes" id="UP001295469">
    <property type="component" value="Chromosome C09"/>
</dbReference>
<proteinExistence type="predicted"/>
<protein>
    <submittedName>
        <fullName evidence="1">(rape) hypothetical protein</fullName>
    </submittedName>
</protein>
<dbReference type="EMBL" id="HG994373">
    <property type="protein sequence ID" value="CAF1715021.1"/>
    <property type="molecule type" value="Genomic_DNA"/>
</dbReference>
<gene>
    <name evidence="1" type="ORF">DARMORV10_C09P00480.1</name>
</gene>